<comment type="similarity">
    <text evidence="2 7">Belongs to the RseA family.</text>
</comment>
<dbReference type="InterPro" id="IPR052383">
    <property type="entry name" value="Anti-sigma-E_RseA-like"/>
</dbReference>
<dbReference type="KEGG" id="pmaw:MACH26_27390"/>
<evidence type="ECO:0000256" key="4">
    <source>
        <dbReference type="ARBA" id="ARBA00022692"/>
    </source>
</evidence>
<evidence type="ECO:0000313" key="12">
    <source>
        <dbReference type="Proteomes" id="UP001333710"/>
    </source>
</evidence>
<dbReference type="InterPro" id="IPR005573">
    <property type="entry name" value="Anti-sigma_E_RseA_C"/>
</dbReference>
<dbReference type="Gene3D" id="1.10.10.880">
    <property type="entry name" value="Anti sigma-E protein RseA, N-terminal domain"/>
    <property type="match status" value="1"/>
</dbReference>
<dbReference type="InterPro" id="IPR005572">
    <property type="entry name" value="Anti-sigma_E_RseA_N"/>
</dbReference>
<comment type="subcellular location">
    <subcellularLocation>
        <location evidence="7">Cell inner membrane</location>
    </subcellularLocation>
    <subcellularLocation>
        <location evidence="1">Cell membrane</location>
        <topology evidence="1">Single-pass membrane protein</topology>
    </subcellularLocation>
</comment>
<feature type="domain" description="Anti sigma-E protein RseA C-terminal" evidence="10">
    <location>
        <begin position="141"/>
        <end position="174"/>
    </location>
</feature>
<dbReference type="GO" id="GO:0016989">
    <property type="term" value="F:sigma factor antagonist activity"/>
    <property type="evidence" value="ECO:0007669"/>
    <property type="project" value="InterPro"/>
</dbReference>
<dbReference type="Pfam" id="PF03872">
    <property type="entry name" value="RseA_N"/>
    <property type="match status" value="1"/>
</dbReference>
<gene>
    <name evidence="11" type="primary">rseA</name>
    <name evidence="11" type="ORF">MACH26_27390</name>
</gene>
<dbReference type="PIRSF" id="PIRSF016938">
    <property type="entry name" value="RseA"/>
    <property type="match status" value="1"/>
</dbReference>
<feature type="compositionally biased region" description="Basic and acidic residues" evidence="8">
    <location>
        <begin position="179"/>
        <end position="200"/>
    </location>
</feature>
<keyword evidence="6 7" id="KW-0472">Membrane</keyword>
<organism evidence="11 12">
    <name type="scientific">Planctobacterium marinum</name>
    <dbReference type="NCBI Taxonomy" id="1631968"/>
    <lineage>
        <taxon>Bacteria</taxon>
        <taxon>Pseudomonadati</taxon>
        <taxon>Pseudomonadota</taxon>
        <taxon>Gammaproteobacteria</taxon>
        <taxon>Alteromonadales</taxon>
        <taxon>Alteromonadaceae</taxon>
        <taxon>Planctobacterium</taxon>
    </lineage>
</organism>
<evidence type="ECO:0000256" key="7">
    <source>
        <dbReference type="PIRNR" id="PIRNR016938"/>
    </source>
</evidence>
<keyword evidence="3 7" id="KW-1003">Cell membrane</keyword>
<keyword evidence="4" id="KW-0812">Transmembrane</keyword>
<dbReference type="AlphaFoldDB" id="A0AA48KR67"/>
<evidence type="ECO:0000259" key="10">
    <source>
        <dbReference type="Pfam" id="PF03873"/>
    </source>
</evidence>
<dbReference type="Proteomes" id="UP001333710">
    <property type="component" value="Chromosome"/>
</dbReference>
<name>A0AA48KR67_9ALTE</name>
<dbReference type="InterPro" id="IPR036147">
    <property type="entry name" value="Anti-sigma_E_RseA_N_sf"/>
</dbReference>
<keyword evidence="12" id="KW-1185">Reference proteome</keyword>
<dbReference type="PANTHER" id="PTHR38104:SF1">
    <property type="entry name" value="ANTI-SIGMA-E FACTOR RSEA"/>
    <property type="match status" value="1"/>
</dbReference>
<dbReference type="InterPro" id="IPR026279">
    <property type="entry name" value="RseA"/>
</dbReference>
<evidence type="ECO:0000256" key="1">
    <source>
        <dbReference type="ARBA" id="ARBA00004162"/>
    </source>
</evidence>
<comment type="function">
    <text evidence="7">An anti-sigma factor for extracytoplasmic function (ECF) sigma factor sigma-E (RpoE). ECF sigma factors are held in an inactive form by an anti-sigma factor until released by regulated intramembrane proteolysis (RIP). RIP occurs when an extracytoplasmic signal triggers a concerted proteolytic cascade to transmit information and elicit cellular responses. The membrane-spanning regulatory substrate protein is first cut periplasmically (site-1 protease, S1P, DegS), then within the membrane itself (site-2 protease, S2P, RseP), while cytoplasmic proteases finish degrading the anti-sigma factor, liberating sigma-E.</text>
</comment>
<dbReference type="GO" id="GO:0005886">
    <property type="term" value="C:plasma membrane"/>
    <property type="evidence" value="ECO:0007669"/>
    <property type="project" value="UniProtKB-SubCell"/>
</dbReference>
<evidence type="ECO:0000259" key="9">
    <source>
        <dbReference type="Pfam" id="PF03872"/>
    </source>
</evidence>
<keyword evidence="5" id="KW-1133">Transmembrane helix</keyword>
<dbReference type="EMBL" id="AP027272">
    <property type="protein sequence ID" value="BDX07218.1"/>
    <property type="molecule type" value="Genomic_DNA"/>
</dbReference>
<dbReference type="RefSeq" id="WP_338293200.1">
    <property type="nucleotide sequence ID" value="NZ_AP027272.1"/>
</dbReference>
<comment type="subunit">
    <text evidence="7">Interacts 1:1 with ECF RNA polymerase sigma-E (RpoE); this inhibits the interaction of sigma-E with the RNA polymerase catalytic core and leads to a decreased expression of sigma-E-regulated genes. Interacts with RseB.</text>
</comment>
<accession>A0AA48KR67</accession>
<reference evidence="11" key="1">
    <citation type="submission" date="2023-01" db="EMBL/GenBank/DDBJ databases">
        <title>Complete genome sequence of Planctobacterium marinum strain Dej080120_11.</title>
        <authorList>
            <person name="Ueki S."/>
            <person name="Maruyama F."/>
        </authorList>
    </citation>
    <scope>NUCLEOTIDE SEQUENCE</scope>
    <source>
        <strain evidence="11">Dej080120_11</strain>
    </source>
</reference>
<dbReference type="Pfam" id="PF03873">
    <property type="entry name" value="RseA_C"/>
    <property type="match status" value="1"/>
</dbReference>
<feature type="domain" description="Anti sigma-E protein RseA N-terminal" evidence="9">
    <location>
        <begin position="7"/>
        <end position="82"/>
    </location>
</feature>
<dbReference type="PANTHER" id="PTHR38104">
    <property type="match status" value="1"/>
</dbReference>
<evidence type="ECO:0000256" key="5">
    <source>
        <dbReference type="ARBA" id="ARBA00022989"/>
    </source>
</evidence>
<proteinExistence type="inferred from homology"/>
<dbReference type="CDD" id="cd16328">
    <property type="entry name" value="RseA_N"/>
    <property type="match status" value="1"/>
</dbReference>
<sequence length="200" mass="21793">MTQSKIENLSALVDGEQTDSKLLDELASDADLAARWQSYHLIKDGLRNELPDSLNLNIADAVAEAIEKEPAIVAPKAERKTKNIPLWGNVVPLFRQGGQFAIAASVAVAVILGYQQFNQTTQDSDLNIAPVKAITGIQSGMSPVSLSQDRAVPKADVAEQRRKLNALFADHQQRMMLKTSDDKAAVEKETEATPEGEEQK</sequence>
<keyword evidence="7" id="KW-0997">Cell inner membrane</keyword>
<evidence type="ECO:0000256" key="8">
    <source>
        <dbReference type="SAM" id="MobiDB-lite"/>
    </source>
</evidence>
<dbReference type="SUPFAM" id="SSF89069">
    <property type="entry name" value="N-terminal, cytoplasmic domain of anti-sigmaE factor RseA"/>
    <property type="match status" value="1"/>
</dbReference>
<evidence type="ECO:0000256" key="2">
    <source>
        <dbReference type="ARBA" id="ARBA00005837"/>
    </source>
</evidence>
<evidence type="ECO:0000313" key="11">
    <source>
        <dbReference type="EMBL" id="BDX07218.1"/>
    </source>
</evidence>
<evidence type="ECO:0000256" key="6">
    <source>
        <dbReference type="ARBA" id="ARBA00023136"/>
    </source>
</evidence>
<evidence type="ECO:0000256" key="3">
    <source>
        <dbReference type="ARBA" id="ARBA00022475"/>
    </source>
</evidence>
<feature type="region of interest" description="Disordered" evidence="8">
    <location>
        <begin position="177"/>
        <end position="200"/>
    </location>
</feature>
<protein>
    <recommendedName>
        <fullName evidence="7">Anti-sigma-E factor RseA</fullName>
    </recommendedName>
    <alternativeName>
        <fullName evidence="7">Regulator of SigE</fullName>
    </alternativeName>
    <alternativeName>
        <fullName evidence="7">Sigma-E anti-sigma factor RseA</fullName>
    </alternativeName>
    <alternativeName>
        <fullName evidence="7">Sigma-E factor negative regulatory protein</fullName>
    </alternativeName>
</protein>